<dbReference type="InterPro" id="IPR014046">
    <property type="entry name" value="C-di-AMP_synthase"/>
</dbReference>
<dbReference type="InterPro" id="IPR003390">
    <property type="entry name" value="DNA_integrity_scan_DisA_N"/>
</dbReference>
<keyword evidence="5 10" id="KW-0548">Nucleotidyltransferase</keyword>
<dbReference type="GO" id="GO:0006171">
    <property type="term" value="P:cAMP biosynthetic process"/>
    <property type="evidence" value="ECO:0007669"/>
    <property type="project" value="InterPro"/>
</dbReference>
<name>A0A1Q2MIX7_9BACT</name>
<evidence type="ECO:0000259" key="12">
    <source>
        <dbReference type="PROSITE" id="PS51794"/>
    </source>
</evidence>
<feature type="region of interest" description="Disordered" evidence="11">
    <location>
        <begin position="264"/>
        <end position="286"/>
    </location>
</feature>
<dbReference type="GO" id="GO:0005524">
    <property type="term" value="F:ATP binding"/>
    <property type="evidence" value="ECO:0007669"/>
    <property type="project" value="UniProtKB-UniRule"/>
</dbReference>
<keyword evidence="9 10" id="KW-0472">Membrane</keyword>
<evidence type="ECO:0000256" key="6">
    <source>
        <dbReference type="ARBA" id="ARBA00022741"/>
    </source>
</evidence>
<comment type="function">
    <text evidence="10">Catalyzes the condensation of 2 ATP molecules into cyclic di-AMP (c-di-AMP), a second messenger used to regulate differing processes in different bacteria.</text>
</comment>
<dbReference type="PANTHER" id="PTHR34185:SF1">
    <property type="entry name" value="DIADENYLATE CYCLASE"/>
    <property type="match status" value="1"/>
</dbReference>
<comment type="catalytic activity">
    <reaction evidence="1 10">
        <text>2 ATP = 3',3'-c-di-AMP + 2 diphosphate</text>
        <dbReference type="Rhea" id="RHEA:35655"/>
        <dbReference type="ChEBI" id="CHEBI:30616"/>
        <dbReference type="ChEBI" id="CHEBI:33019"/>
        <dbReference type="ChEBI" id="CHEBI:71500"/>
        <dbReference type="EC" id="2.7.7.85"/>
    </reaction>
</comment>
<dbReference type="InterPro" id="IPR036888">
    <property type="entry name" value="DNA_integrity_DisA_N_sf"/>
</dbReference>
<evidence type="ECO:0000313" key="13">
    <source>
        <dbReference type="EMBL" id="AQQ72317.1"/>
    </source>
</evidence>
<dbReference type="InterPro" id="IPR050338">
    <property type="entry name" value="DisA"/>
</dbReference>
<dbReference type="GO" id="GO:0106408">
    <property type="term" value="F:diadenylate cyclase activity"/>
    <property type="evidence" value="ECO:0007669"/>
    <property type="project" value="UniProtKB-EC"/>
</dbReference>
<dbReference type="SUPFAM" id="SSF143597">
    <property type="entry name" value="YojJ-like"/>
    <property type="match status" value="1"/>
</dbReference>
<comment type="similarity">
    <text evidence="10">Belongs to the adenylate cyclase family. DacA/CdaA subfamily.</text>
</comment>
<protein>
    <recommendedName>
        <fullName evidence="10">Diadenylate cyclase</fullName>
        <shortName evidence="10">DAC</shortName>
        <ecNumber evidence="10">2.7.7.85</ecNumber>
    </recommendedName>
    <alternativeName>
        <fullName evidence="10">Cyclic-di-AMP synthase</fullName>
        <shortName evidence="10">c-di-AMP synthase</shortName>
    </alternativeName>
</protein>
<accession>A0A1Q2MIX7</accession>
<dbReference type="PROSITE" id="PS51794">
    <property type="entry name" value="DAC"/>
    <property type="match status" value="1"/>
</dbReference>
<dbReference type="Proteomes" id="UP000188181">
    <property type="component" value="Chromosome"/>
</dbReference>
<dbReference type="RefSeq" id="WP_146684521.1">
    <property type="nucleotide sequence ID" value="NZ_CP019646.1"/>
</dbReference>
<dbReference type="EC" id="2.7.7.85" evidence="10"/>
<evidence type="ECO:0000256" key="7">
    <source>
        <dbReference type="ARBA" id="ARBA00022840"/>
    </source>
</evidence>
<feature type="transmembrane region" description="Helical" evidence="10">
    <location>
        <begin position="76"/>
        <end position="93"/>
    </location>
</feature>
<keyword evidence="14" id="KW-1185">Reference proteome</keyword>
<evidence type="ECO:0000256" key="2">
    <source>
        <dbReference type="ARBA" id="ARBA00022475"/>
    </source>
</evidence>
<evidence type="ECO:0000256" key="5">
    <source>
        <dbReference type="ARBA" id="ARBA00022695"/>
    </source>
</evidence>
<keyword evidence="3 10" id="KW-0808">Transferase</keyword>
<evidence type="ECO:0000256" key="8">
    <source>
        <dbReference type="ARBA" id="ARBA00022989"/>
    </source>
</evidence>
<dbReference type="EMBL" id="CP019646">
    <property type="protein sequence ID" value="AQQ72317.1"/>
    <property type="molecule type" value="Genomic_DNA"/>
</dbReference>
<evidence type="ECO:0000256" key="11">
    <source>
        <dbReference type="SAM" id="MobiDB-lite"/>
    </source>
</evidence>
<dbReference type="KEGG" id="pbas:SMSP2_02700"/>
<reference evidence="14" key="1">
    <citation type="submission" date="2017-02" db="EMBL/GenBank/DDBJ databases">
        <title>Comparative genomics and description of representatives of a novel lineage of planctomycetes thriving in anoxic sediments.</title>
        <authorList>
            <person name="Spring S."/>
            <person name="Bunk B."/>
            <person name="Sproer C."/>
        </authorList>
    </citation>
    <scope>NUCLEOTIDE SEQUENCE [LARGE SCALE GENOMIC DNA]</scope>
    <source>
        <strain evidence="14">SM-Chi-D1</strain>
    </source>
</reference>
<feature type="domain" description="DAC" evidence="12">
    <location>
        <begin position="94"/>
        <end position="251"/>
    </location>
</feature>
<evidence type="ECO:0000313" key="14">
    <source>
        <dbReference type="Proteomes" id="UP000188181"/>
    </source>
</evidence>
<proteinExistence type="inferred from homology"/>
<dbReference type="PANTHER" id="PTHR34185">
    <property type="entry name" value="DIADENYLATE CYCLASE"/>
    <property type="match status" value="1"/>
</dbReference>
<evidence type="ECO:0000256" key="3">
    <source>
        <dbReference type="ARBA" id="ARBA00022679"/>
    </source>
</evidence>
<evidence type="ECO:0000256" key="1">
    <source>
        <dbReference type="ARBA" id="ARBA00000877"/>
    </source>
</evidence>
<keyword evidence="8 10" id="KW-1133">Transmembrane helix</keyword>
<keyword evidence="6 10" id="KW-0547">Nucleotide-binding</keyword>
<keyword evidence="2 10" id="KW-1003">Cell membrane</keyword>
<dbReference type="NCBIfam" id="TIGR00159">
    <property type="entry name" value="diadenylate cyclase CdaA"/>
    <property type="match status" value="1"/>
</dbReference>
<dbReference type="Pfam" id="PF02457">
    <property type="entry name" value="DAC"/>
    <property type="match status" value="1"/>
</dbReference>
<feature type="transmembrane region" description="Helical" evidence="10">
    <location>
        <begin position="51"/>
        <end position="70"/>
    </location>
</feature>
<dbReference type="AlphaFoldDB" id="A0A1Q2MIX7"/>
<dbReference type="STRING" id="1851148.SMSP2_02700"/>
<dbReference type="InterPro" id="IPR034701">
    <property type="entry name" value="CdaA"/>
</dbReference>
<dbReference type="HAMAP" id="MF_01499">
    <property type="entry name" value="DacA"/>
    <property type="match status" value="1"/>
</dbReference>
<keyword evidence="4 10" id="KW-0812">Transmembrane</keyword>
<sequence length="286" mass="31703">MDLEPLIYYFNRVLTYDPLVVIVELFLVGLVVSWVVNFLEGTRGERLFRGVFFVLITGSLVLNLVVDRFGLERIQFMYKGFLIAMLIVAVAAFQPEIRRALISIGQAKLLSPNRRHMSLCIEEIISAVKDMSKSRTGAIIVIERQVGLAEFVETGERIDARITAGLLKTIFYEGTPLHDMAVVIHGERIIAASVQLPLAESGSIDVLQLGSRHRAAIGITTGSDAMVVVVSEETGIVSIAEDGNLIRNVKESALRKRLSNAISGDESSDWFWSRKKNGKDKNKKEA</sequence>
<evidence type="ECO:0000256" key="10">
    <source>
        <dbReference type="HAMAP-Rule" id="MF_01499"/>
    </source>
</evidence>
<dbReference type="GO" id="GO:0004016">
    <property type="term" value="F:adenylate cyclase activity"/>
    <property type="evidence" value="ECO:0007669"/>
    <property type="project" value="UniProtKB-UniRule"/>
</dbReference>
<comment type="caution">
    <text evidence="10">Lacks conserved residue(s) required for the propagation of feature annotation.</text>
</comment>
<gene>
    <name evidence="10" type="primary">dacA</name>
    <name evidence="13" type="ORF">SMSP2_02700</name>
</gene>
<comment type="subunit">
    <text evidence="10">Probably a homodimer.</text>
</comment>
<feature type="transmembrane region" description="Helical" evidence="10">
    <location>
        <begin position="20"/>
        <end position="39"/>
    </location>
</feature>
<evidence type="ECO:0000256" key="9">
    <source>
        <dbReference type="ARBA" id="ARBA00023136"/>
    </source>
</evidence>
<dbReference type="Gene3D" id="3.40.1700.10">
    <property type="entry name" value="DNA integrity scanning protein, DisA, N-terminal domain"/>
    <property type="match status" value="1"/>
</dbReference>
<dbReference type="OrthoDB" id="9807385at2"/>
<organism evidence="13 14">
    <name type="scientific">Limihaloglobus sulfuriphilus</name>
    <dbReference type="NCBI Taxonomy" id="1851148"/>
    <lineage>
        <taxon>Bacteria</taxon>
        <taxon>Pseudomonadati</taxon>
        <taxon>Planctomycetota</taxon>
        <taxon>Phycisphaerae</taxon>
        <taxon>Sedimentisphaerales</taxon>
        <taxon>Sedimentisphaeraceae</taxon>
        <taxon>Limihaloglobus</taxon>
    </lineage>
</organism>
<evidence type="ECO:0000256" key="4">
    <source>
        <dbReference type="ARBA" id="ARBA00022692"/>
    </source>
</evidence>
<keyword evidence="7 10" id="KW-0067">ATP-binding</keyword>
<dbReference type="PIRSF" id="PIRSF004793">
    <property type="entry name" value="UCP004793"/>
    <property type="match status" value="1"/>
</dbReference>